<gene>
    <name evidence="1" type="ORF">UY48_C0001G0052</name>
</gene>
<sequence length="68" mass="7582">MGDNDLLMAILMTLQYLEQQRDYSTNALKAKNLVTEAFATRDAFDFCIGALKSTLEAYSISRGALKDD</sequence>
<evidence type="ECO:0000313" key="2">
    <source>
        <dbReference type="Proteomes" id="UP000034588"/>
    </source>
</evidence>
<dbReference type="Proteomes" id="UP000034588">
    <property type="component" value="Unassembled WGS sequence"/>
</dbReference>
<dbReference type="EMBL" id="LCQD01000001">
    <property type="protein sequence ID" value="KKW13431.1"/>
    <property type="molecule type" value="Genomic_DNA"/>
</dbReference>
<evidence type="ECO:0000313" key="1">
    <source>
        <dbReference type="EMBL" id="KKW13431.1"/>
    </source>
</evidence>
<accession>A0A0G1W3T2</accession>
<protein>
    <submittedName>
        <fullName evidence="1">Uncharacterized protein</fullName>
    </submittedName>
</protein>
<name>A0A0G1W3T2_9BACT</name>
<proteinExistence type="predicted"/>
<dbReference type="AlphaFoldDB" id="A0A0G1W3T2"/>
<organism evidence="1 2">
    <name type="scientific">Candidatus Gottesmanbacteria bacterium GW2011_GWB1_49_7</name>
    <dbReference type="NCBI Taxonomy" id="1618448"/>
    <lineage>
        <taxon>Bacteria</taxon>
        <taxon>Candidatus Gottesmaniibacteriota</taxon>
    </lineage>
</organism>
<reference evidence="1 2" key="1">
    <citation type="journal article" date="2015" name="Nature">
        <title>rRNA introns, odd ribosomes, and small enigmatic genomes across a large radiation of phyla.</title>
        <authorList>
            <person name="Brown C.T."/>
            <person name="Hug L.A."/>
            <person name="Thomas B.C."/>
            <person name="Sharon I."/>
            <person name="Castelle C.J."/>
            <person name="Singh A."/>
            <person name="Wilkins M.J."/>
            <person name="Williams K.H."/>
            <person name="Banfield J.F."/>
        </authorList>
    </citation>
    <scope>NUCLEOTIDE SEQUENCE [LARGE SCALE GENOMIC DNA]</scope>
</reference>
<comment type="caution">
    <text evidence="1">The sequence shown here is derived from an EMBL/GenBank/DDBJ whole genome shotgun (WGS) entry which is preliminary data.</text>
</comment>